<feature type="region of interest" description="Disordered" evidence="1">
    <location>
        <begin position="140"/>
        <end position="247"/>
    </location>
</feature>
<reference evidence="3" key="1">
    <citation type="submission" date="2025-08" db="UniProtKB">
        <authorList>
            <consortium name="Ensembl"/>
        </authorList>
    </citation>
    <scope>IDENTIFICATION</scope>
</reference>
<evidence type="ECO:0000256" key="1">
    <source>
        <dbReference type="SAM" id="MobiDB-lite"/>
    </source>
</evidence>
<sequence length="275" mass="31594">MWVQRSSREVWGNVLKVSHVVSSLLPPFPQGTVTEEKSKATHHVYPSPTSMDDDEWLRPVMKKDKQVLVHWGFFPDSYDTWVHANEIDAEIEDPPIPEKPWKVHAKWILDTDIFNEWMNEEDYEVDENRKSVSFRQRISMKNEEPVRSPERRDRKAAASTRKRKHSPSPPPTPVESRKKTGKKGQTALYGKRRGQKEEDEQEDLTKDMEDPTPVPNIEEVVLPKNVNPKKDSENTPVKGGTVADLGKINTQHSPAPCPLSFILKSCLQANRVNIF</sequence>
<evidence type="ECO:0000313" key="3">
    <source>
        <dbReference type="Ensembl" id="ENSANIP00000003197.1"/>
    </source>
</evidence>
<dbReference type="SUPFAM" id="SSF52113">
    <property type="entry name" value="BRCT domain"/>
    <property type="match status" value="1"/>
</dbReference>
<proteinExistence type="predicted"/>
<evidence type="ECO:0000313" key="4">
    <source>
        <dbReference type="Proteomes" id="UP000694541"/>
    </source>
</evidence>
<dbReference type="PANTHER" id="PTHR15381:SF1">
    <property type="entry name" value="CHONDROITIN SULFATE PROTEOGLYCAN 5"/>
    <property type="match status" value="1"/>
</dbReference>
<reference evidence="3" key="2">
    <citation type="submission" date="2025-09" db="UniProtKB">
        <authorList>
            <consortium name="Ensembl"/>
        </authorList>
    </citation>
    <scope>IDENTIFICATION</scope>
</reference>
<dbReference type="InterPro" id="IPR049898">
    <property type="entry name" value="MARR_BRCT_CHROMO"/>
</dbReference>
<feature type="compositionally biased region" description="Basic and acidic residues" evidence="1">
    <location>
        <begin position="140"/>
        <end position="156"/>
    </location>
</feature>
<dbReference type="GO" id="GO:0048858">
    <property type="term" value="P:cell projection morphogenesis"/>
    <property type="evidence" value="ECO:0007669"/>
    <property type="project" value="TreeGrafter"/>
</dbReference>
<name>A0A8B9M3S1_9AVES</name>
<dbReference type="Ensembl" id="ENSANIT00000003299.1">
    <property type="protein sequence ID" value="ENSANIP00000003197.1"/>
    <property type="gene ID" value="ENSANIG00000002181.1"/>
</dbReference>
<dbReference type="PROSITE" id="PS52032">
    <property type="entry name" value="MARR_BRCT_CHROMO"/>
    <property type="match status" value="1"/>
</dbReference>
<evidence type="ECO:0000259" key="2">
    <source>
        <dbReference type="PROSITE" id="PS52032"/>
    </source>
</evidence>
<protein>
    <recommendedName>
        <fullName evidence="2">Chromo domain-containing protein</fullName>
    </recommendedName>
</protein>
<dbReference type="Proteomes" id="UP000694541">
    <property type="component" value="Unplaced"/>
</dbReference>
<organism evidence="3 4">
    <name type="scientific">Accipiter nisus</name>
    <name type="common">Eurasian sparrowhawk</name>
    <dbReference type="NCBI Taxonomy" id="211598"/>
    <lineage>
        <taxon>Eukaryota</taxon>
        <taxon>Metazoa</taxon>
        <taxon>Chordata</taxon>
        <taxon>Craniata</taxon>
        <taxon>Vertebrata</taxon>
        <taxon>Euteleostomi</taxon>
        <taxon>Archelosauria</taxon>
        <taxon>Archosauria</taxon>
        <taxon>Dinosauria</taxon>
        <taxon>Saurischia</taxon>
        <taxon>Theropoda</taxon>
        <taxon>Coelurosauria</taxon>
        <taxon>Aves</taxon>
        <taxon>Neognathae</taxon>
        <taxon>Neoaves</taxon>
        <taxon>Telluraves</taxon>
        <taxon>Accipitrimorphae</taxon>
        <taxon>Accipitriformes</taxon>
        <taxon>Accipitridae</taxon>
        <taxon>Accipitrinae</taxon>
        <taxon>Accipiter</taxon>
    </lineage>
</organism>
<feature type="domain" description="Chromo" evidence="2">
    <location>
        <begin position="1"/>
        <end position="140"/>
    </location>
</feature>
<dbReference type="InterPro" id="IPR036420">
    <property type="entry name" value="BRCT_dom_sf"/>
</dbReference>
<dbReference type="PANTHER" id="PTHR15381">
    <property type="entry name" value="CHONDROITIN SULFATE PROTEOGLYCAN 5 -RELATED"/>
    <property type="match status" value="1"/>
</dbReference>
<dbReference type="GO" id="GO:0045202">
    <property type="term" value="C:synapse"/>
    <property type="evidence" value="ECO:0007669"/>
    <property type="project" value="TreeGrafter"/>
</dbReference>
<accession>A0A8B9M3S1</accession>
<dbReference type="AlphaFoldDB" id="A0A8B9M3S1"/>
<keyword evidence="4" id="KW-1185">Reference proteome</keyword>